<sequence>MEGNVHLLQFKSSHLASSNHSFMTALIDSPKSVSCQHITSSFHVLGLVKMSKNLMLLDDRGQDVTVFNVEEINQHYDLEISSTALEPDNDTTSVDSALGIWEIMQTRAVMCMLYKSRYVRRAVISQANQMIKVAEAVENNPPPDVPIQPYESEQLKLMSVCHLRSAGRLAEQGLEDPEAFKCHRCEDPITESLCYRFSGVASEQVRRISERAITPLAPPFIRQKIPPDV</sequence>
<organism evidence="1 2">
    <name type="scientific">Orchesella dallaii</name>
    <dbReference type="NCBI Taxonomy" id="48710"/>
    <lineage>
        <taxon>Eukaryota</taxon>
        <taxon>Metazoa</taxon>
        <taxon>Ecdysozoa</taxon>
        <taxon>Arthropoda</taxon>
        <taxon>Hexapoda</taxon>
        <taxon>Collembola</taxon>
        <taxon>Entomobryomorpha</taxon>
        <taxon>Entomobryoidea</taxon>
        <taxon>Orchesellidae</taxon>
        <taxon>Orchesellinae</taxon>
        <taxon>Orchesella</taxon>
    </lineage>
</organism>
<gene>
    <name evidence="1" type="ORF">ODALV1_LOCUS16521</name>
</gene>
<keyword evidence="2" id="KW-1185">Reference proteome</keyword>
<proteinExistence type="predicted"/>
<name>A0ABP1QXX2_9HEXA</name>
<accession>A0ABP1QXX2</accession>
<dbReference type="Proteomes" id="UP001642540">
    <property type="component" value="Unassembled WGS sequence"/>
</dbReference>
<comment type="caution">
    <text evidence="1">The sequence shown here is derived from an EMBL/GenBank/DDBJ whole genome shotgun (WGS) entry which is preliminary data.</text>
</comment>
<evidence type="ECO:0000313" key="1">
    <source>
        <dbReference type="EMBL" id="CAL8114556.1"/>
    </source>
</evidence>
<protein>
    <submittedName>
        <fullName evidence="1">Uncharacterized protein</fullName>
    </submittedName>
</protein>
<dbReference type="EMBL" id="CAXLJM020000050">
    <property type="protein sequence ID" value="CAL8114556.1"/>
    <property type="molecule type" value="Genomic_DNA"/>
</dbReference>
<evidence type="ECO:0000313" key="2">
    <source>
        <dbReference type="Proteomes" id="UP001642540"/>
    </source>
</evidence>
<reference evidence="1 2" key="1">
    <citation type="submission" date="2024-08" db="EMBL/GenBank/DDBJ databases">
        <authorList>
            <person name="Cucini C."/>
            <person name="Frati F."/>
        </authorList>
    </citation>
    <scope>NUCLEOTIDE SEQUENCE [LARGE SCALE GENOMIC DNA]</scope>
</reference>